<evidence type="ECO:0000259" key="2">
    <source>
        <dbReference type="Pfam" id="PF24040"/>
    </source>
</evidence>
<dbReference type="EMBL" id="PP819608">
    <property type="protein sequence ID" value="XCD09620.1"/>
    <property type="molecule type" value="Genomic_DNA"/>
</dbReference>
<dbReference type="InterPro" id="IPR055773">
    <property type="entry name" value="DUF7349"/>
</dbReference>
<gene>
    <name evidence="3" type="ORF">Adastra075</name>
</gene>
<accession>A0AAU8BCC0</accession>
<evidence type="ECO:0000313" key="3">
    <source>
        <dbReference type="EMBL" id="XCD09620.1"/>
    </source>
</evidence>
<evidence type="ECO:0000256" key="1">
    <source>
        <dbReference type="SAM" id="MobiDB-lite"/>
    </source>
</evidence>
<feature type="region of interest" description="Disordered" evidence="1">
    <location>
        <begin position="53"/>
        <end position="84"/>
    </location>
</feature>
<proteinExistence type="predicted"/>
<name>A0AAU8BCC0_9CAUD</name>
<organism evidence="3">
    <name type="scientific">Bacillus phage Adastra</name>
    <dbReference type="NCBI Taxonomy" id="3143958"/>
    <lineage>
        <taxon>Viruses</taxon>
        <taxon>Duplodnaviria</taxon>
        <taxon>Heunggongvirae</taxon>
        <taxon>Uroviricota</taxon>
        <taxon>Caudoviricetes</taxon>
        <taxon>Herelleviridae</taxon>
        <taxon>Spounavirinae</taxon>
        <taxon>Okubovirus</taxon>
    </lineage>
</organism>
<feature type="compositionally biased region" description="Basic and acidic residues" evidence="1">
    <location>
        <begin position="73"/>
        <end position="84"/>
    </location>
</feature>
<dbReference type="Pfam" id="PF24040">
    <property type="entry name" value="DUF7349"/>
    <property type="match status" value="1"/>
</dbReference>
<sequence length="116" mass="12880">MPKIQNVALSGKEVVTSLGVINFDKEGIAEIADEKYYNSLLDIKGFHKVTIKGEEPAPAPSDKEETEAEEEKVEFVKPKSHKEADSLAEELGMEPFEEGMQLKDKVAAIEEFQAKN</sequence>
<protein>
    <recommendedName>
        <fullName evidence="2">DUF7349 domain-containing protein</fullName>
    </recommendedName>
</protein>
<reference evidence="3" key="1">
    <citation type="submission" date="2024-05" db="EMBL/GenBank/DDBJ databases">
        <authorList>
            <person name="Herbig A.F."/>
            <person name="Pendergrass E.L."/>
        </authorList>
    </citation>
    <scope>NUCLEOTIDE SEQUENCE</scope>
</reference>
<feature type="domain" description="DUF7349" evidence="2">
    <location>
        <begin position="6"/>
        <end position="49"/>
    </location>
</feature>